<dbReference type="InterPro" id="IPR013087">
    <property type="entry name" value="Znf_C2H2_type"/>
</dbReference>
<dbReference type="GO" id="GO:0008270">
    <property type="term" value="F:zinc ion binding"/>
    <property type="evidence" value="ECO:0007669"/>
    <property type="project" value="UniProtKB-KW"/>
</dbReference>
<dbReference type="PANTHER" id="PTHR24379:SF121">
    <property type="entry name" value="C2H2-TYPE DOMAIN-CONTAINING PROTEIN"/>
    <property type="match status" value="1"/>
</dbReference>
<dbReference type="SUPFAM" id="SSF57667">
    <property type="entry name" value="beta-beta-alpha zinc fingers"/>
    <property type="match status" value="2"/>
</dbReference>
<evidence type="ECO:0000256" key="1">
    <source>
        <dbReference type="ARBA" id="ARBA00022723"/>
    </source>
</evidence>
<organism evidence="7 8">
    <name type="scientific">Polypedilum vanderplanki</name>
    <name type="common">Sleeping chironomid midge</name>
    <dbReference type="NCBI Taxonomy" id="319348"/>
    <lineage>
        <taxon>Eukaryota</taxon>
        <taxon>Metazoa</taxon>
        <taxon>Ecdysozoa</taxon>
        <taxon>Arthropoda</taxon>
        <taxon>Hexapoda</taxon>
        <taxon>Insecta</taxon>
        <taxon>Pterygota</taxon>
        <taxon>Neoptera</taxon>
        <taxon>Endopterygota</taxon>
        <taxon>Diptera</taxon>
        <taxon>Nematocera</taxon>
        <taxon>Chironomoidea</taxon>
        <taxon>Chironomidae</taxon>
        <taxon>Chironominae</taxon>
        <taxon>Polypedilum</taxon>
        <taxon>Polypedilum</taxon>
    </lineage>
</organism>
<dbReference type="OrthoDB" id="7758549at2759"/>
<keyword evidence="1" id="KW-0479">Metal-binding</keyword>
<reference evidence="7" key="1">
    <citation type="submission" date="2021-03" db="EMBL/GenBank/DDBJ databases">
        <title>Chromosome level genome of the anhydrobiotic midge Polypedilum vanderplanki.</title>
        <authorList>
            <person name="Yoshida Y."/>
            <person name="Kikawada T."/>
            <person name="Gusev O."/>
        </authorList>
    </citation>
    <scope>NUCLEOTIDE SEQUENCE</scope>
    <source>
        <strain evidence="7">NIAS01</strain>
        <tissue evidence="7">Whole body or cell culture</tissue>
    </source>
</reference>
<name>A0A9J6CRN5_POLVA</name>
<dbReference type="Pfam" id="PF00096">
    <property type="entry name" value="zf-C2H2"/>
    <property type="match status" value="1"/>
</dbReference>
<evidence type="ECO:0000256" key="2">
    <source>
        <dbReference type="ARBA" id="ARBA00022737"/>
    </source>
</evidence>
<evidence type="ECO:0000256" key="3">
    <source>
        <dbReference type="ARBA" id="ARBA00022771"/>
    </source>
</evidence>
<dbReference type="InterPro" id="IPR036236">
    <property type="entry name" value="Znf_C2H2_sf"/>
</dbReference>
<gene>
    <name evidence="7" type="ORF">PVAND_013748</name>
</gene>
<feature type="domain" description="C2H2-type" evidence="6">
    <location>
        <begin position="373"/>
        <end position="400"/>
    </location>
</feature>
<evidence type="ECO:0000313" key="7">
    <source>
        <dbReference type="EMBL" id="KAG5684519.1"/>
    </source>
</evidence>
<comment type="caution">
    <text evidence="7">The sequence shown here is derived from an EMBL/GenBank/DDBJ whole genome shotgun (WGS) entry which is preliminary data.</text>
</comment>
<dbReference type="PANTHER" id="PTHR24379">
    <property type="entry name" value="KRAB AND ZINC FINGER DOMAIN-CONTAINING"/>
    <property type="match status" value="1"/>
</dbReference>
<evidence type="ECO:0000256" key="5">
    <source>
        <dbReference type="PROSITE-ProRule" id="PRU00042"/>
    </source>
</evidence>
<evidence type="ECO:0000259" key="6">
    <source>
        <dbReference type="PROSITE" id="PS50157"/>
    </source>
</evidence>
<feature type="domain" description="C2H2-type" evidence="6">
    <location>
        <begin position="413"/>
        <end position="435"/>
    </location>
</feature>
<keyword evidence="3 5" id="KW-0863">Zinc-finger</keyword>
<dbReference type="Gene3D" id="3.30.160.60">
    <property type="entry name" value="Classic Zinc Finger"/>
    <property type="match status" value="4"/>
</dbReference>
<protein>
    <recommendedName>
        <fullName evidence="6">C2H2-type domain-containing protein</fullName>
    </recommendedName>
</protein>
<dbReference type="SMART" id="SM00355">
    <property type="entry name" value="ZnF_C2H2"/>
    <property type="match status" value="9"/>
</dbReference>
<dbReference type="Proteomes" id="UP001107558">
    <property type="component" value="Chromosome 1"/>
</dbReference>
<feature type="domain" description="C2H2-type" evidence="6">
    <location>
        <begin position="245"/>
        <end position="272"/>
    </location>
</feature>
<keyword evidence="4" id="KW-0862">Zinc</keyword>
<dbReference type="EMBL" id="JADBJN010000001">
    <property type="protein sequence ID" value="KAG5684519.1"/>
    <property type="molecule type" value="Genomic_DNA"/>
</dbReference>
<dbReference type="AlphaFoldDB" id="A0A9J6CRN5"/>
<dbReference type="PROSITE" id="PS00028">
    <property type="entry name" value="ZINC_FINGER_C2H2_1"/>
    <property type="match status" value="4"/>
</dbReference>
<keyword evidence="8" id="KW-1185">Reference proteome</keyword>
<keyword evidence="2" id="KW-0677">Repeat</keyword>
<accession>A0A9J6CRN5</accession>
<evidence type="ECO:0000313" key="8">
    <source>
        <dbReference type="Proteomes" id="UP001107558"/>
    </source>
</evidence>
<evidence type="ECO:0000256" key="4">
    <source>
        <dbReference type="ARBA" id="ARBA00022833"/>
    </source>
</evidence>
<sequence length="508" mass="60085">MVQNKDNNKLNKGKITNGDLKEETLEIPKLNGVHSETNDYSEDEDDYLEHLLIVPSLDKNVSNRNMTLISESLSNFYTTIENRKEYPRIKQELMGELNVPIKEKSVEKDVKIEEKDLQIVAEVKQESEIHIENEILPTEEELNEIEIEVSDVESVKIKNFSLCFTKARFVPEVPLPSLYDQYLICRRCTIFFKTHKFRKMHNAFNHRRKKIDVNKENLPGTSTDTTDKLAKPRQRIRNSIKGEPLVCDLCAKSFRAKTLIRSHMYSHTEDKPIQCTLCPYAGKRNHDLKKHIFTHHNPDRIKTKRIRRRKCDKCDEILENKQAFKLHMRLNHKEKVKRKPRIFKRCEKCQEPIYTKKGYKIHMKEKHVGFMYIKCERCNRRFKTNFRLKKHKLRYANANQDCKMKVNKNTGEFVCEHCNQTFSLKSYLSLHMRKHRVYECEQCQQTFKSQFSLKYHEFSHLDIEPKCSHCLKVFSSEQKFANHLKRKTCMSNGLTLTNGHAVENGNSA</sequence>
<feature type="domain" description="C2H2-type" evidence="6">
    <location>
        <begin position="438"/>
        <end position="465"/>
    </location>
</feature>
<proteinExistence type="predicted"/>
<dbReference type="PROSITE" id="PS50157">
    <property type="entry name" value="ZINC_FINGER_C2H2_2"/>
    <property type="match status" value="4"/>
</dbReference>